<dbReference type="AlphaFoldDB" id="A0A915PFF1"/>
<evidence type="ECO:0000256" key="1">
    <source>
        <dbReference type="ARBA" id="ARBA00004123"/>
    </source>
</evidence>
<dbReference type="GO" id="GO:0003682">
    <property type="term" value="F:chromatin binding"/>
    <property type="evidence" value="ECO:0007669"/>
    <property type="project" value="TreeGrafter"/>
</dbReference>
<feature type="region of interest" description="Disordered" evidence="5">
    <location>
        <begin position="211"/>
        <end position="236"/>
    </location>
</feature>
<dbReference type="Proteomes" id="UP000887581">
    <property type="component" value="Unplaced"/>
</dbReference>
<sequence length="574" mass="66438">MNEATADNIICCNCEVSLVPAKCMYIQCDSCQKKGFDVRLCVHCFRMGAECGPHKRGHAYTVADRKGPSLFRTTSGTHWGWKEDLKLIKAAHKHKLGNWEEIASELGTNKTADDARKRFDQFFIRGSFGRYAAGSSSWPCIDDHTGGEISLSQPDPDLSGQGHAPDSSNWRYISEFFRDWNQAVNFDDPNWFEQFKEPLMKFRDEFYTPPLLSPGRKSSDERQSFERNDSSHLITPPLSPISVEFIRTDDQGRRKRLLSVSDFDESDGEGTTNSESSNSYECKSELAAFSSKKRNDTHNTHIYQNSSVALQSTDEGSESEQKYERKKPVLQLKRVGKKRRKKDEEKLFLKEACEGKLVIRINEDVKKRLREFYPEQFYANIPLLPFGAEERSKLKDGDLQLLGYMPEREDFEWEFINDAEKLISRLMLQPGPDADEDSAFETAVKLARVQKYNRILKQRRAKKAAIREYELVNKFFDKIKKIEETRRNLMHNQQYSATTRQRELFHSFMKKTYQVVRHSELNQLLDAITSYVNLNERIMNLEGLKVDGIKDLKEGHIQRTFAYNTVTVEKGPEE</sequence>
<keyword evidence="3" id="KW-0863">Zinc-finger</keyword>
<proteinExistence type="predicted"/>
<dbReference type="InterPro" id="IPR001005">
    <property type="entry name" value="SANT/Myb"/>
</dbReference>
<organism evidence="9 10">
    <name type="scientific">Setaria digitata</name>
    <dbReference type="NCBI Taxonomy" id="48799"/>
    <lineage>
        <taxon>Eukaryota</taxon>
        <taxon>Metazoa</taxon>
        <taxon>Ecdysozoa</taxon>
        <taxon>Nematoda</taxon>
        <taxon>Chromadorea</taxon>
        <taxon>Rhabditida</taxon>
        <taxon>Spirurina</taxon>
        <taxon>Spiruromorpha</taxon>
        <taxon>Filarioidea</taxon>
        <taxon>Setariidae</taxon>
        <taxon>Setaria</taxon>
    </lineage>
</organism>
<dbReference type="Pfam" id="PF00249">
    <property type="entry name" value="Myb_DNA-binding"/>
    <property type="match status" value="1"/>
</dbReference>
<accession>A0A915PFF1</accession>
<dbReference type="GO" id="GO:0070461">
    <property type="term" value="C:SAGA-type complex"/>
    <property type="evidence" value="ECO:0007669"/>
    <property type="project" value="TreeGrafter"/>
</dbReference>
<dbReference type="InterPro" id="IPR017930">
    <property type="entry name" value="Myb_dom"/>
</dbReference>
<dbReference type="Pfam" id="PF22941">
    <property type="entry name" value="TADA2A-like_3rd"/>
    <property type="match status" value="1"/>
</dbReference>
<reference evidence="10" key="1">
    <citation type="submission" date="2022-11" db="UniProtKB">
        <authorList>
            <consortium name="WormBaseParasite"/>
        </authorList>
    </citation>
    <scope>IDENTIFICATION</scope>
</reference>
<dbReference type="GO" id="GO:0006357">
    <property type="term" value="P:regulation of transcription by RNA polymerase II"/>
    <property type="evidence" value="ECO:0007669"/>
    <property type="project" value="TreeGrafter"/>
</dbReference>
<keyword evidence="2" id="KW-0479">Metal-binding</keyword>
<feature type="compositionally biased region" description="Polar residues" evidence="5">
    <location>
        <begin position="269"/>
        <end position="280"/>
    </location>
</feature>
<evidence type="ECO:0000256" key="2">
    <source>
        <dbReference type="ARBA" id="ARBA00022723"/>
    </source>
</evidence>
<evidence type="ECO:0000256" key="4">
    <source>
        <dbReference type="ARBA" id="ARBA00022833"/>
    </source>
</evidence>
<dbReference type="CDD" id="cd00167">
    <property type="entry name" value="SANT"/>
    <property type="match status" value="1"/>
</dbReference>
<dbReference type="InterPro" id="IPR017884">
    <property type="entry name" value="SANT_dom"/>
</dbReference>
<feature type="compositionally biased region" description="Basic and acidic residues" evidence="5">
    <location>
        <begin position="217"/>
        <end position="230"/>
    </location>
</feature>
<dbReference type="InterPro" id="IPR000433">
    <property type="entry name" value="Znf_ZZ"/>
</dbReference>
<dbReference type="PROSITE" id="PS50090">
    <property type="entry name" value="MYB_LIKE"/>
    <property type="match status" value="1"/>
</dbReference>
<dbReference type="PROSITE" id="PS51294">
    <property type="entry name" value="HTH_MYB"/>
    <property type="match status" value="1"/>
</dbReference>
<evidence type="ECO:0000313" key="10">
    <source>
        <dbReference type="WBParaSite" id="sdigi.contig130.g4947.t1"/>
    </source>
</evidence>
<dbReference type="GO" id="GO:0005634">
    <property type="term" value="C:nucleus"/>
    <property type="evidence" value="ECO:0007669"/>
    <property type="project" value="UniProtKB-SubCell"/>
</dbReference>
<feature type="domain" description="SANT" evidence="7">
    <location>
        <begin position="74"/>
        <end position="127"/>
    </location>
</feature>
<feature type="region of interest" description="Disordered" evidence="5">
    <location>
        <begin position="258"/>
        <end position="280"/>
    </location>
</feature>
<dbReference type="InterPro" id="IPR055141">
    <property type="entry name" value="TADA2A_B-like_dom"/>
</dbReference>
<evidence type="ECO:0000313" key="9">
    <source>
        <dbReference type="Proteomes" id="UP000887581"/>
    </source>
</evidence>
<feature type="domain" description="HTH myb-type" evidence="8">
    <location>
        <begin position="79"/>
        <end position="127"/>
    </location>
</feature>
<dbReference type="GO" id="GO:0003713">
    <property type="term" value="F:transcription coactivator activity"/>
    <property type="evidence" value="ECO:0007669"/>
    <property type="project" value="TreeGrafter"/>
</dbReference>
<feature type="region of interest" description="Disordered" evidence="5">
    <location>
        <begin position="144"/>
        <end position="165"/>
    </location>
</feature>
<dbReference type="WBParaSite" id="sdigi.contig130.g4947.t1">
    <property type="protein sequence ID" value="sdigi.contig130.g4947.t1"/>
    <property type="gene ID" value="sdigi.contig130.g4947"/>
</dbReference>
<dbReference type="PROSITE" id="PS51293">
    <property type="entry name" value="SANT"/>
    <property type="match status" value="1"/>
</dbReference>
<dbReference type="Pfam" id="PF25299">
    <property type="entry name" value="ZZ_ADA2"/>
    <property type="match status" value="1"/>
</dbReference>
<name>A0A915PFF1_9BILA</name>
<dbReference type="GO" id="GO:0008270">
    <property type="term" value="F:zinc ion binding"/>
    <property type="evidence" value="ECO:0007669"/>
    <property type="project" value="UniProtKB-KW"/>
</dbReference>
<dbReference type="SMART" id="SM00717">
    <property type="entry name" value="SANT"/>
    <property type="match status" value="1"/>
</dbReference>
<evidence type="ECO:0000259" key="6">
    <source>
        <dbReference type="PROSITE" id="PS50090"/>
    </source>
</evidence>
<evidence type="ECO:0000259" key="8">
    <source>
        <dbReference type="PROSITE" id="PS51294"/>
    </source>
</evidence>
<dbReference type="SUPFAM" id="SSF46689">
    <property type="entry name" value="Homeodomain-like"/>
    <property type="match status" value="1"/>
</dbReference>
<keyword evidence="4" id="KW-0862">Zinc</keyword>
<comment type="subcellular location">
    <subcellularLocation>
        <location evidence="1">Nucleus</location>
    </subcellularLocation>
</comment>
<evidence type="ECO:0000256" key="5">
    <source>
        <dbReference type="SAM" id="MobiDB-lite"/>
    </source>
</evidence>
<dbReference type="Gene3D" id="1.10.10.60">
    <property type="entry name" value="Homeodomain-like"/>
    <property type="match status" value="1"/>
</dbReference>
<protein>
    <submittedName>
        <fullName evidence="10">Myb-like domain-containing protein</fullName>
    </submittedName>
</protein>
<dbReference type="InterPro" id="IPR009057">
    <property type="entry name" value="Homeodomain-like_sf"/>
</dbReference>
<dbReference type="GO" id="GO:0006338">
    <property type="term" value="P:chromatin remodeling"/>
    <property type="evidence" value="ECO:0007669"/>
    <property type="project" value="TreeGrafter"/>
</dbReference>
<evidence type="ECO:0000256" key="3">
    <source>
        <dbReference type="ARBA" id="ARBA00022771"/>
    </source>
</evidence>
<dbReference type="PANTHER" id="PTHR12374:SF63">
    <property type="entry name" value="TRANSCRIPTIONAL ADAPTER 2-BETA"/>
    <property type="match status" value="1"/>
</dbReference>
<dbReference type="PANTHER" id="PTHR12374">
    <property type="entry name" value="TRANSCRIPTIONAL ADAPTOR 2 ADA2 -RELATED"/>
    <property type="match status" value="1"/>
</dbReference>
<evidence type="ECO:0000259" key="7">
    <source>
        <dbReference type="PROSITE" id="PS51293"/>
    </source>
</evidence>
<keyword evidence="9" id="KW-1185">Reference proteome</keyword>
<feature type="domain" description="Myb-like" evidence="6">
    <location>
        <begin position="79"/>
        <end position="123"/>
    </location>
</feature>
<feature type="region of interest" description="Disordered" evidence="5">
    <location>
        <begin position="302"/>
        <end position="325"/>
    </location>
</feature>
<feature type="compositionally biased region" description="Polar residues" evidence="5">
    <location>
        <begin position="302"/>
        <end position="314"/>
    </location>
</feature>